<organism evidence="2 3">
    <name type="scientific">Araneus ventricosus</name>
    <name type="common">Orbweaver spider</name>
    <name type="synonym">Epeira ventricosa</name>
    <dbReference type="NCBI Taxonomy" id="182803"/>
    <lineage>
        <taxon>Eukaryota</taxon>
        <taxon>Metazoa</taxon>
        <taxon>Ecdysozoa</taxon>
        <taxon>Arthropoda</taxon>
        <taxon>Chelicerata</taxon>
        <taxon>Arachnida</taxon>
        <taxon>Araneae</taxon>
        <taxon>Araneomorphae</taxon>
        <taxon>Entelegynae</taxon>
        <taxon>Araneoidea</taxon>
        <taxon>Araneidae</taxon>
        <taxon>Araneus</taxon>
    </lineage>
</organism>
<feature type="region of interest" description="Disordered" evidence="1">
    <location>
        <begin position="59"/>
        <end position="84"/>
    </location>
</feature>
<gene>
    <name evidence="2" type="ORF">AVEN_56115_1</name>
</gene>
<evidence type="ECO:0000313" key="2">
    <source>
        <dbReference type="EMBL" id="GBM56430.1"/>
    </source>
</evidence>
<accession>A0A4Y2GRQ4</accession>
<proteinExistence type="predicted"/>
<evidence type="ECO:0000256" key="1">
    <source>
        <dbReference type="SAM" id="MobiDB-lite"/>
    </source>
</evidence>
<dbReference type="AlphaFoldDB" id="A0A4Y2GRQ4"/>
<reference evidence="2 3" key="1">
    <citation type="journal article" date="2019" name="Sci. Rep.">
        <title>Orb-weaving spider Araneus ventricosus genome elucidates the spidroin gene catalogue.</title>
        <authorList>
            <person name="Kono N."/>
            <person name="Nakamura H."/>
            <person name="Ohtoshi R."/>
            <person name="Moran D.A.P."/>
            <person name="Shinohara A."/>
            <person name="Yoshida Y."/>
            <person name="Fujiwara M."/>
            <person name="Mori M."/>
            <person name="Tomita M."/>
            <person name="Arakawa K."/>
        </authorList>
    </citation>
    <scope>NUCLEOTIDE SEQUENCE [LARGE SCALE GENOMIC DNA]</scope>
</reference>
<sequence length="84" mass="9607">MFVEFDVDLHKNRWGTVYVKCNVKKVAIRIYGSETSDFLLCGFDNSSISDSDVSFTPERIRGSVQKERPDPIPTKRNEFAESDS</sequence>
<keyword evidence="3" id="KW-1185">Reference proteome</keyword>
<comment type="caution">
    <text evidence="2">The sequence shown here is derived from an EMBL/GenBank/DDBJ whole genome shotgun (WGS) entry which is preliminary data.</text>
</comment>
<name>A0A4Y2GRQ4_ARAVE</name>
<protein>
    <submittedName>
        <fullName evidence="2">Uncharacterized protein</fullName>
    </submittedName>
</protein>
<dbReference type="EMBL" id="BGPR01001545">
    <property type="protein sequence ID" value="GBM56430.1"/>
    <property type="molecule type" value="Genomic_DNA"/>
</dbReference>
<dbReference type="Proteomes" id="UP000499080">
    <property type="component" value="Unassembled WGS sequence"/>
</dbReference>
<evidence type="ECO:0000313" key="3">
    <source>
        <dbReference type="Proteomes" id="UP000499080"/>
    </source>
</evidence>